<dbReference type="CDD" id="cd22343">
    <property type="entry name" value="PDDEXK_lambda_exonuclease-like"/>
    <property type="match status" value="1"/>
</dbReference>
<sequence>MGYTQLPDDPTCTEKLCAWTDPKAAAVQPKLYTEIEFRKKPQKVRRTSDTYGEKVARVDECDRVEGAAVLCQKLFNATQHMKQHVVATSVLTSGSSVLRSPAVKVLPTRVGPDSHLLVPANFETAVSQPTPLAYAPISENMTTSDFVNSCKTDQKERRDVEMMTRGQNQNAKWYAMRSGSLTTTKFHRIDRLMTGGKASPSRLVSDCMGDKYKNLTKPPPLPNAKSIKWGVANESLARNAYFNKEKTKHSNLVIKETGLIVHNTKSYLRASPDGVVLCDCCPPRILEIKCPYSAAHEAIRGNTKIKYIEEVGNTLALKGGNHGYLEQVQGCMAITNVSKCDFVVYTVKDIEVIHAGL</sequence>
<evidence type="ECO:0000313" key="2">
    <source>
        <dbReference type="Proteomes" id="UP000515135"/>
    </source>
</evidence>
<evidence type="ECO:0000313" key="3">
    <source>
        <dbReference type="RefSeq" id="XP_019626586.1"/>
    </source>
</evidence>
<dbReference type="InterPro" id="IPR019080">
    <property type="entry name" value="YqaJ_viral_recombinase"/>
</dbReference>
<dbReference type="GeneID" id="109471689"/>
<dbReference type="Proteomes" id="UP000515135">
    <property type="component" value="Unplaced"/>
</dbReference>
<dbReference type="GO" id="GO:0006281">
    <property type="term" value="P:DNA repair"/>
    <property type="evidence" value="ECO:0007669"/>
    <property type="project" value="UniProtKB-ARBA"/>
</dbReference>
<dbReference type="InterPro" id="IPR011604">
    <property type="entry name" value="PDDEXK-like_dom_sf"/>
</dbReference>
<organism evidence="2 3">
    <name type="scientific">Branchiostoma belcheri</name>
    <name type="common">Amphioxus</name>
    <dbReference type="NCBI Taxonomy" id="7741"/>
    <lineage>
        <taxon>Eukaryota</taxon>
        <taxon>Metazoa</taxon>
        <taxon>Chordata</taxon>
        <taxon>Cephalochordata</taxon>
        <taxon>Leptocardii</taxon>
        <taxon>Amphioxiformes</taxon>
        <taxon>Branchiostomatidae</taxon>
        <taxon>Branchiostoma</taxon>
    </lineage>
</organism>
<gene>
    <name evidence="3" type="primary">LOC109471689</name>
</gene>
<reference evidence="3" key="1">
    <citation type="submission" date="2025-08" db="UniProtKB">
        <authorList>
            <consortium name="RefSeq"/>
        </authorList>
    </citation>
    <scope>IDENTIFICATION</scope>
    <source>
        <tissue evidence="3">Gonad</tissue>
    </source>
</reference>
<evidence type="ECO:0000259" key="1">
    <source>
        <dbReference type="Pfam" id="PF09588"/>
    </source>
</evidence>
<protein>
    <submittedName>
        <fullName evidence="3">Uncharacterized protein LOC109471689</fullName>
    </submittedName>
</protein>
<dbReference type="KEGG" id="bbel:109471689"/>
<dbReference type="Gene3D" id="3.90.320.10">
    <property type="match status" value="1"/>
</dbReference>
<dbReference type="InterPro" id="IPR011335">
    <property type="entry name" value="Restrct_endonuc-II-like"/>
</dbReference>
<keyword evidence="2" id="KW-1185">Reference proteome</keyword>
<name>A0A6P4ZA84_BRABE</name>
<dbReference type="PANTHER" id="PTHR46609:SF8">
    <property type="entry name" value="YQAJ VIRAL RECOMBINASE DOMAIN-CONTAINING PROTEIN"/>
    <property type="match status" value="1"/>
</dbReference>
<dbReference type="RefSeq" id="XP_019626586.1">
    <property type="nucleotide sequence ID" value="XM_019771027.1"/>
</dbReference>
<dbReference type="Pfam" id="PF09588">
    <property type="entry name" value="YqaJ"/>
    <property type="match status" value="1"/>
</dbReference>
<accession>A0A6P4ZA84</accession>
<dbReference type="OrthoDB" id="6155932at2759"/>
<dbReference type="AlphaFoldDB" id="A0A6P4ZA84"/>
<feature type="domain" description="YqaJ viral recombinase" evidence="1">
    <location>
        <begin position="172"/>
        <end position="337"/>
    </location>
</feature>
<proteinExistence type="predicted"/>
<dbReference type="InterPro" id="IPR051703">
    <property type="entry name" value="NF-kappa-B_Signaling_Reg"/>
</dbReference>
<dbReference type="SUPFAM" id="SSF52980">
    <property type="entry name" value="Restriction endonuclease-like"/>
    <property type="match status" value="1"/>
</dbReference>
<dbReference type="PANTHER" id="PTHR46609">
    <property type="entry name" value="EXONUCLEASE, PHAGE-TYPE/RECB, C-TERMINAL DOMAIN-CONTAINING PROTEIN"/>
    <property type="match status" value="1"/>
</dbReference>